<keyword evidence="2" id="KW-0805">Transcription regulation</keyword>
<dbReference type="GO" id="GO:0006352">
    <property type="term" value="P:DNA-templated transcription initiation"/>
    <property type="evidence" value="ECO:0007669"/>
    <property type="project" value="InterPro"/>
</dbReference>
<dbReference type="CDD" id="cd06171">
    <property type="entry name" value="Sigma70_r4"/>
    <property type="match status" value="1"/>
</dbReference>
<accession>A0A0R1XBS0</accession>
<dbReference type="InterPro" id="IPR014284">
    <property type="entry name" value="RNA_pol_sigma-70_dom"/>
</dbReference>
<keyword evidence="5" id="KW-0804">Transcription</keyword>
<evidence type="ECO:0000259" key="6">
    <source>
        <dbReference type="Pfam" id="PF04542"/>
    </source>
</evidence>
<dbReference type="InterPro" id="IPR036388">
    <property type="entry name" value="WH-like_DNA-bd_sf"/>
</dbReference>
<dbReference type="SUPFAM" id="SSF88946">
    <property type="entry name" value="Sigma2 domain of RNA polymerase sigma factors"/>
    <property type="match status" value="1"/>
</dbReference>
<evidence type="ECO:0000256" key="3">
    <source>
        <dbReference type="ARBA" id="ARBA00023082"/>
    </source>
</evidence>
<proteinExistence type="inferred from homology"/>
<dbReference type="PANTHER" id="PTHR43133">
    <property type="entry name" value="RNA POLYMERASE ECF-TYPE SIGMA FACTO"/>
    <property type="match status" value="1"/>
</dbReference>
<dbReference type="Pfam" id="PF08281">
    <property type="entry name" value="Sigma70_r4_2"/>
    <property type="match status" value="1"/>
</dbReference>
<evidence type="ECO:0000259" key="7">
    <source>
        <dbReference type="Pfam" id="PF08281"/>
    </source>
</evidence>
<comment type="similarity">
    <text evidence="1">Belongs to the sigma-70 factor family. ECF subfamily.</text>
</comment>
<dbReference type="InterPro" id="IPR013324">
    <property type="entry name" value="RNA_pol_sigma_r3/r4-like"/>
</dbReference>
<dbReference type="Gene3D" id="1.10.1740.10">
    <property type="match status" value="1"/>
</dbReference>
<dbReference type="GO" id="GO:0003677">
    <property type="term" value="F:DNA binding"/>
    <property type="evidence" value="ECO:0007669"/>
    <property type="project" value="UniProtKB-KW"/>
</dbReference>
<dbReference type="PANTHER" id="PTHR43133:SF8">
    <property type="entry name" value="RNA POLYMERASE SIGMA FACTOR HI_1459-RELATED"/>
    <property type="match status" value="1"/>
</dbReference>
<evidence type="ECO:0000313" key="8">
    <source>
        <dbReference type="EMBL" id="KRM24108.1"/>
    </source>
</evidence>
<keyword evidence="4" id="KW-0238">DNA-binding</keyword>
<dbReference type="InterPro" id="IPR013249">
    <property type="entry name" value="RNA_pol_sigma70_r4_t2"/>
</dbReference>
<dbReference type="eggNOG" id="COG1595">
    <property type="taxonomic scope" value="Bacteria"/>
</dbReference>
<reference evidence="8 9" key="1">
    <citation type="journal article" date="2015" name="Genome Announc.">
        <title>Expanding the biotechnology potential of lactobacilli through comparative genomics of 213 strains and associated genera.</title>
        <authorList>
            <person name="Sun Z."/>
            <person name="Harris H.M."/>
            <person name="McCann A."/>
            <person name="Guo C."/>
            <person name="Argimon S."/>
            <person name="Zhang W."/>
            <person name="Yang X."/>
            <person name="Jeffery I.B."/>
            <person name="Cooney J.C."/>
            <person name="Kagawa T.F."/>
            <person name="Liu W."/>
            <person name="Song Y."/>
            <person name="Salvetti E."/>
            <person name="Wrobel A."/>
            <person name="Rasinkangas P."/>
            <person name="Parkhill J."/>
            <person name="Rea M.C."/>
            <person name="O'Sullivan O."/>
            <person name="Ritari J."/>
            <person name="Douillard F.P."/>
            <person name="Paul Ross R."/>
            <person name="Yang R."/>
            <person name="Briner A.E."/>
            <person name="Felis G.E."/>
            <person name="de Vos W.M."/>
            <person name="Barrangou R."/>
            <person name="Klaenhammer T.R."/>
            <person name="Caufield P.W."/>
            <person name="Cui Y."/>
            <person name="Zhang H."/>
            <person name="O'Toole P.W."/>
        </authorList>
    </citation>
    <scope>NUCLEOTIDE SEQUENCE [LARGE SCALE GENOMIC DNA]</scope>
    <source>
        <strain evidence="8 9">DSM 16991</strain>
    </source>
</reference>
<evidence type="ECO:0000313" key="9">
    <source>
        <dbReference type="Proteomes" id="UP000050949"/>
    </source>
</evidence>
<dbReference type="NCBIfam" id="TIGR02937">
    <property type="entry name" value="sigma70-ECF"/>
    <property type="match status" value="1"/>
</dbReference>
<dbReference type="OrthoDB" id="9794508at2"/>
<dbReference type="InterPro" id="IPR007627">
    <property type="entry name" value="RNA_pol_sigma70_r2"/>
</dbReference>
<dbReference type="AlphaFoldDB" id="A0A0R1XBS0"/>
<feature type="domain" description="RNA polymerase sigma factor 70 region 4 type 2" evidence="7">
    <location>
        <begin position="116"/>
        <end position="165"/>
    </location>
</feature>
<dbReference type="GO" id="GO:0016987">
    <property type="term" value="F:sigma factor activity"/>
    <property type="evidence" value="ECO:0007669"/>
    <property type="project" value="UniProtKB-KW"/>
</dbReference>
<dbReference type="Gene3D" id="1.10.10.10">
    <property type="entry name" value="Winged helix-like DNA-binding domain superfamily/Winged helix DNA-binding domain"/>
    <property type="match status" value="1"/>
</dbReference>
<dbReference type="Pfam" id="PF04542">
    <property type="entry name" value="Sigma70_r2"/>
    <property type="match status" value="1"/>
</dbReference>
<dbReference type="InterPro" id="IPR039425">
    <property type="entry name" value="RNA_pol_sigma-70-like"/>
</dbReference>
<evidence type="ECO:0000256" key="2">
    <source>
        <dbReference type="ARBA" id="ARBA00023015"/>
    </source>
</evidence>
<feature type="domain" description="RNA polymerase sigma-70 region 2" evidence="6">
    <location>
        <begin position="14"/>
        <end position="80"/>
    </location>
</feature>
<protein>
    <recommendedName>
        <fullName evidence="10">RNA polymerase sigma factor</fullName>
    </recommendedName>
</protein>
<dbReference type="PATRIC" id="fig|1122147.4.peg.1560"/>
<evidence type="ECO:0000256" key="1">
    <source>
        <dbReference type="ARBA" id="ARBA00010641"/>
    </source>
</evidence>
<gene>
    <name evidence="8" type="ORF">FC91_GL001505</name>
</gene>
<evidence type="ECO:0000256" key="4">
    <source>
        <dbReference type="ARBA" id="ARBA00023125"/>
    </source>
</evidence>
<dbReference type="SUPFAM" id="SSF88659">
    <property type="entry name" value="Sigma3 and sigma4 domains of RNA polymerase sigma factors"/>
    <property type="match status" value="1"/>
</dbReference>
<dbReference type="InterPro" id="IPR013325">
    <property type="entry name" value="RNA_pol_sigma_r2"/>
</dbReference>
<evidence type="ECO:0000256" key="5">
    <source>
        <dbReference type="ARBA" id="ARBA00023163"/>
    </source>
</evidence>
<name>A0A0R1XBS0_9LACO</name>
<dbReference type="Proteomes" id="UP000050949">
    <property type="component" value="Unassembled WGS sequence"/>
</dbReference>
<sequence>MAMAIDPVMAEELATTYGAALYGFCRKLAFTRQDADDLYQQTFLRLLAMPARVDLNDTPRGFLMAIAARIWADERRKYARRERIAPIHSGWDVETVAGADTGGGQLTQQELQADVQAGVNQLADSLRVPVLLYYMGDLSIAEIASELHIPAGTVKRRLFQARQLLRQEMEANGYGEA</sequence>
<keyword evidence="3" id="KW-0731">Sigma factor</keyword>
<dbReference type="EMBL" id="AZFW01000146">
    <property type="protein sequence ID" value="KRM24108.1"/>
    <property type="molecule type" value="Genomic_DNA"/>
</dbReference>
<comment type="caution">
    <text evidence="8">The sequence shown here is derived from an EMBL/GenBank/DDBJ whole genome shotgun (WGS) entry which is preliminary data.</text>
</comment>
<organism evidence="8 9">
    <name type="scientific">Schleiferilactobacillus harbinensis DSM 16991</name>
    <dbReference type="NCBI Taxonomy" id="1122147"/>
    <lineage>
        <taxon>Bacteria</taxon>
        <taxon>Bacillati</taxon>
        <taxon>Bacillota</taxon>
        <taxon>Bacilli</taxon>
        <taxon>Lactobacillales</taxon>
        <taxon>Lactobacillaceae</taxon>
        <taxon>Schleiferilactobacillus</taxon>
    </lineage>
</organism>
<evidence type="ECO:0008006" key="10">
    <source>
        <dbReference type="Google" id="ProtNLM"/>
    </source>
</evidence>